<reference evidence="7 8" key="1">
    <citation type="submission" date="2019-01" db="EMBL/GenBank/DDBJ databases">
        <title>Draft genome sequence of Psathyrella aberdarensis IHI B618.</title>
        <authorList>
            <person name="Buettner E."/>
            <person name="Kellner H."/>
        </authorList>
    </citation>
    <scope>NUCLEOTIDE SEQUENCE [LARGE SCALE GENOMIC DNA]</scope>
    <source>
        <strain evidence="7 8">IHI B618</strain>
    </source>
</reference>
<dbReference type="InterPro" id="IPR014780">
    <property type="entry name" value="tRNA_psdUridine_synth_TruB"/>
</dbReference>
<dbReference type="InterPro" id="IPR020103">
    <property type="entry name" value="PsdUridine_synth_cat_dom_sf"/>
</dbReference>
<protein>
    <recommendedName>
        <fullName evidence="3">tRNA pseudouridine(55) synthase</fullName>
        <ecNumber evidence="3">5.4.99.25</ecNumber>
    </recommendedName>
</protein>
<dbReference type="GO" id="GO:0003723">
    <property type="term" value="F:RNA binding"/>
    <property type="evidence" value="ECO:0007669"/>
    <property type="project" value="InterPro"/>
</dbReference>
<dbReference type="GO" id="GO:0160148">
    <property type="term" value="F:tRNA pseudouridine(55) synthase activity"/>
    <property type="evidence" value="ECO:0007669"/>
    <property type="project" value="UniProtKB-EC"/>
</dbReference>
<gene>
    <name evidence="7" type="ORF">EST38_g4950</name>
</gene>
<dbReference type="InterPro" id="IPR002501">
    <property type="entry name" value="PsdUridine_synth_N"/>
</dbReference>
<dbReference type="GO" id="GO:0005634">
    <property type="term" value="C:nucleus"/>
    <property type="evidence" value="ECO:0007669"/>
    <property type="project" value="TreeGrafter"/>
</dbReference>
<evidence type="ECO:0000256" key="5">
    <source>
        <dbReference type="ARBA" id="ARBA00023235"/>
    </source>
</evidence>
<comment type="caution">
    <text evidence="7">The sequence shown here is derived from an EMBL/GenBank/DDBJ whole genome shotgun (WGS) entry which is preliminary data.</text>
</comment>
<evidence type="ECO:0000256" key="2">
    <source>
        <dbReference type="ARBA" id="ARBA00008999"/>
    </source>
</evidence>
<organism evidence="7 8">
    <name type="scientific">Candolleomyces aberdarensis</name>
    <dbReference type="NCBI Taxonomy" id="2316362"/>
    <lineage>
        <taxon>Eukaryota</taxon>
        <taxon>Fungi</taxon>
        <taxon>Dikarya</taxon>
        <taxon>Basidiomycota</taxon>
        <taxon>Agaricomycotina</taxon>
        <taxon>Agaricomycetes</taxon>
        <taxon>Agaricomycetidae</taxon>
        <taxon>Agaricales</taxon>
        <taxon>Agaricineae</taxon>
        <taxon>Psathyrellaceae</taxon>
        <taxon>Candolleomyces</taxon>
    </lineage>
</organism>
<dbReference type="PANTHER" id="PTHR13767">
    <property type="entry name" value="TRNA-PSEUDOURIDINE SYNTHASE"/>
    <property type="match status" value="1"/>
</dbReference>
<sequence length="599" mass="66631">MVGVALEMYRTKAQKCKEKHERENLEARWHTAQDMLSLAACKIAFEDCGEGNKYDHLAAWQLIKLSSWTIEFTKDLVKKCVLSANAPTATATTQSVNDDLFGSTPNSPIAKADPEPMMTHLVHPFALDNLTSVLNHIRRYRISLHRAPDSEENFLARNVLTDLIDYCPVKLGELITMLEDIKIEVIKLDVPTLNQVLVSCQPTSAVQTCLEQTIKRITESEILLDRARLFIEPSDLLDGISRMSLSAQPKSKEVDIITKDSVKKRGLFGVIKPSGPTSMSIVNDLQQLVARSRLFATADKLEEIKKRGKNKRRGKQGREAVKIGQGGTLDPLADGVLVIGVGKGTKKLSDFLTCTKEYHTTCLLGCETDSYDSEGARVRLAPWKHVTEAKIREALKQFTGEISQTPPIFSALKMDGKPLYEYARQGIPLPRPIEPRNVTVHELELVEWKGRDHGFRWPEKSLSEEGKKAMEKALKGVDENAEIKDDTEPTAADEVPTAFVLKMTVSGGTYVRSIVHDLAHAVGSAGHVVTLSRTRQGRFAVEPTEPGDYKCIPWEIFEKAEDDEEVGEDGWTKWEQEVMDNLEIVEGKIAGTSNSQAAT</sequence>
<dbReference type="Gene3D" id="3.30.2350.10">
    <property type="entry name" value="Pseudouridine synthase"/>
    <property type="match status" value="1"/>
</dbReference>
<evidence type="ECO:0000256" key="1">
    <source>
        <dbReference type="ARBA" id="ARBA00001166"/>
    </source>
</evidence>
<dbReference type="EMBL" id="SDEE01000129">
    <property type="protein sequence ID" value="RXW20881.1"/>
    <property type="molecule type" value="Genomic_DNA"/>
</dbReference>
<proteinExistence type="inferred from homology"/>
<dbReference type="GO" id="GO:1990481">
    <property type="term" value="P:mRNA pseudouridine synthesis"/>
    <property type="evidence" value="ECO:0007669"/>
    <property type="project" value="TreeGrafter"/>
</dbReference>
<comment type="catalytic activity">
    <reaction evidence="1">
        <text>a uridine in mRNA = a pseudouridine in mRNA</text>
        <dbReference type="Rhea" id="RHEA:56644"/>
        <dbReference type="Rhea" id="RHEA-COMP:14658"/>
        <dbReference type="Rhea" id="RHEA-COMP:14659"/>
        <dbReference type="ChEBI" id="CHEBI:65314"/>
        <dbReference type="ChEBI" id="CHEBI:65315"/>
    </reaction>
</comment>
<accession>A0A4Q2DNG8</accession>
<keyword evidence="8" id="KW-1185">Reference proteome</keyword>
<dbReference type="OrthoDB" id="9995526at2759"/>
<dbReference type="SUPFAM" id="SSF55120">
    <property type="entry name" value="Pseudouridine synthase"/>
    <property type="match status" value="1"/>
</dbReference>
<evidence type="ECO:0000256" key="3">
    <source>
        <dbReference type="ARBA" id="ARBA00012787"/>
    </source>
</evidence>
<feature type="domain" description="Pseudouridine synthase II N-terminal" evidence="6">
    <location>
        <begin position="319"/>
        <end position="454"/>
    </location>
</feature>
<dbReference type="HAMAP" id="MF_01080">
    <property type="entry name" value="TruB_bact"/>
    <property type="match status" value="1"/>
</dbReference>
<comment type="similarity">
    <text evidence="2">Belongs to the pseudouridine synthase TruB family.</text>
</comment>
<evidence type="ECO:0000313" key="7">
    <source>
        <dbReference type="EMBL" id="RXW20881.1"/>
    </source>
</evidence>
<keyword evidence="4" id="KW-0819">tRNA processing</keyword>
<dbReference type="GO" id="GO:0006400">
    <property type="term" value="P:tRNA modification"/>
    <property type="evidence" value="ECO:0007669"/>
    <property type="project" value="TreeGrafter"/>
</dbReference>
<dbReference type="Proteomes" id="UP000290288">
    <property type="component" value="Unassembled WGS sequence"/>
</dbReference>
<dbReference type="PANTHER" id="PTHR13767:SF2">
    <property type="entry name" value="PSEUDOURIDYLATE SYNTHASE TRUB1"/>
    <property type="match status" value="1"/>
</dbReference>
<dbReference type="AlphaFoldDB" id="A0A4Q2DNG8"/>
<dbReference type="Pfam" id="PF01509">
    <property type="entry name" value="TruB_N"/>
    <property type="match status" value="1"/>
</dbReference>
<dbReference type="EC" id="5.4.99.25" evidence="3"/>
<evidence type="ECO:0000313" key="8">
    <source>
        <dbReference type="Proteomes" id="UP000290288"/>
    </source>
</evidence>
<evidence type="ECO:0000256" key="4">
    <source>
        <dbReference type="ARBA" id="ARBA00022694"/>
    </source>
</evidence>
<evidence type="ECO:0000259" key="6">
    <source>
        <dbReference type="Pfam" id="PF01509"/>
    </source>
</evidence>
<dbReference type="NCBIfam" id="TIGR00431">
    <property type="entry name" value="TruB"/>
    <property type="match status" value="1"/>
</dbReference>
<dbReference type="STRING" id="2316362.A0A4Q2DNG8"/>
<name>A0A4Q2DNG8_9AGAR</name>
<keyword evidence="5" id="KW-0413">Isomerase</keyword>